<evidence type="ECO:0008006" key="12">
    <source>
        <dbReference type="Google" id="ProtNLM"/>
    </source>
</evidence>
<keyword evidence="3" id="KW-0560">Oxidoreductase</keyword>
<evidence type="ECO:0000259" key="8">
    <source>
        <dbReference type="Pfam" id="PF10017"/>
    </source>
</evidence>
<feature type="region of interest" description="Disordered" evidence="6">
    <location>
        <begin position="133"/>
        <end position="162"/>
    </location>
</feature>
<dbReference type="PANTHER" id="PTHR43397">
    <property type="entry name" value="ERGOTHIONEINE BIOSYNTHESIS PROTEIN 1"/>
    <property type="match status" value="1"/>
</dbReference>
<proteinExistence type="predicted"/>
<evidence type="ECO:0000313" key="10">
    <source>
        <dbReference type="EMBL" id="PWO00278.1"/>
    </source>
</evidence>
<dbReference type="GO" id="GO:0008168">
    <property type="term" value="F:methyltransferase activity"/>
    <property type="evidence" value="ECO:0007669"/>
    <property type="project" value="UniProtKB-KW"/>
</dbReference>
<dbReference type="InterPro" id="IPR051128">
    <property type="entry name" value="EgtD_Methyltrsf_superfamily"/>
</dbReference>
<feature type="compositionally biased region" description="Basic and acidic residues" evidence="6">
    <location>
        <begin position="147"/>
        <end position="156"/>
    </location>
</feature>
<comment type="pathway">
    <text evidence="5">Amino-acid biosynthesis; ergothioneine biosynthesis.</text>
</comment>
<evidence type="ECO:0000256" key="6">
    <source>
        <dbReference type="SAM" id="MobiDB-lite"/>
    </source>
</evidence>
<reference evidence="10 11" key="1">
    <citation type="journal article" date="2018" name="Mol. Biol. Evol.">
        <title>Broad Genomic Sampling Reveals a Smut Pathogenic Ancestry of the Fungal Clade Ustilaginomycotina.</title>
        <authorList>
            <person name="Kijpornyongpan T."/>
            <person name="Mondo S.J."/>
            <person name="Barry K."/>
            <person name="Sandor L."/>
            <person name="Lee J."/>
            <person name="Lipzen A."/>
            <person name="Pangilinan J."/>
            <person name="LaButti K."/>
            <person name="Hainaut M."/>
            <person name="Henrissat B."/>
            <person name="Grigoriev I.V."/>
            <person name="Spatafora J.W."/>
            <person name="Aime M.C."/>
        </authorList>
    </citation>
    <scope>NUCLEOTIDE SEQUENCE [LARGE SCALE GENOMIC DNA]</scope>
    <source>
        <strain evidence="10 11">MCA 4186</strain>
    </source>
</reference>
<dbReference type="OrthoDB" id="659at2759"/>
<dbReference type="InterPro" id="IPR005532">
    <property type="entry name" value="SUMF_dom"/>
</dbReference>
<dbReference type="Pfam" id="PF12867">
    <property type="entry name" value="DinB_2"/>
    <property type="match status" value="1"/>
</dbReference>
<gene>
    <name evidence="10" type="ORF">FA09DRAFT_327742</name>
</gene>
<feature type="domain" description="Sulfatase-modifying factor enzyme-like" evidence="7">
    <location>
        <begin position="747"/>
        <end position="972"/>
    </location>
</feature>
<organism evidence="10 11">
    <name type="scientific">Tilletiopsis washingtonensis</name>
    <dbReference type="NCBI Taxonomy" id="58919"/>
    <lineage>
        <taxon>Eukaryota</taxon>
        <taxon>Fungi</taxon>
        <taxon>Dikarya</taxon>
        <taxon>Basidiomycota</taxon>
        <taxon>Ustilaginomycotina</taxon>
        <taxon>Exobasidiomycetes</taxon>
        <taxon>Entylomatales</taxon>
        <taxon>Entylomatales incertae sedis</taxon>
        <taxon>Tilletiopsis</taxon>
    </lineage>
</organism>
<dbReference type="Pfam" id="PF10017">
    <property type="entry name" value="Methyltransf_33"/>
    <property type="match status" value="2"/>
</dbReference>
<evidence type="ECO:0000256" key="4">
    <source>
        <dbReference type="ARBA" id="ARBA00023004"/>
    </source>
</evidence>
<evidence type="ECO:0000259" key="7">
    <source>
        <dbReference type="Pfam" id="PF03781"/>
    </source>
</evidence>
<accession>A0A316ZET1</accession>
<dbReference type="Gene3D" id="3.40.50.150">
    <property type="entry name" value="Vaccinia Virus protein VP39"/>
    <property type="match status" value="1"/>
</dbReference>
<dbReference type="GO" id="GO:0032259">
    <property type="term" value="P:methylation"/>
    <property type="evidence" value="ECO:0007669"/>
    <property type="project" value="UniProtKB-KW"/>
</dbReference>
<feature type="domain" description="Histidine-specific methyltransferase SAM-dependent" evidence="8">
    <location>
        <begin position="42"/>
        <end position="113"/>
    </location>
</feature>
<dbReference type="GeneID" id="37269051"/>
<evidence type="ECO:0000256" key="5">
    <source>
        <dbReference type="ARBA" id="ARBA00037882"/>
    </source>
</evidence>
<dbReference type="Gene3D" id="3.90.1580.10">
    <property type="entry name" value="paralog of FGE (formylglycine-generating enzyme)"/>
    <property type="match status" value="1"/>
</dbReference>
<dbReference type="STRING" id="58919.A0A316ZET1"/>
<dbReference type="SUPFAM" id="SSF56436">
    <property type="entry name" value="C-type lectin-like"/>
    <property type="match status" value="1"/>
</dbReference>
<keyword evidence="1" id="KW-0489">Methyltransferase</keyword>
<evidence type="ECO:0000313" key="11">
    <source>
        <dbReference type="Proteomes" id="UP000245946"/>
    </source>
</evidence>
<feature type="domain" description="DinB-like" evidence="9">
    <location>
        <begin position="502"/>
        <end position="663"/>
    </location>
</feature>
<dbReference type="EMBL" id="KZ819285">
    <property type="protein sequence ID" value="PWO00278.1"/>
    <property type="molecule type" value="Genomic_DNA"/>
</dbReference>
<keyword evidence="4" id="KW-0408">Iron</keyword>
<dbReference type="AlphaFoldDB" id="A0A316ZET1"/>
<dbReference type="RefSeq" id="XP_025600556.1">
    <property type="nucleotide sequence ID" value="XM_025741507.1"/>
</dbReference>
<evidence type="ECO:0000256" key="3">
    <source>
        <dbReference type="ARBA" id="ARBA00023002"/>
    </source>
</evidence>
<dbReference type="InterPro" id="IPR042095">
    <property type="entry name" value="SUMF_sf"/>
</dbReference>
<dbReference type="Proteomes" id="UP000245946">
    <property type="component" value="Unassembled WGS sequence"/>
</dbReference>
<name>A0A316ZET1_9BASI</name>
<evidence type="ECO:0000256" key="1">
    <source>
        <dbReference type="ARBA" id="ARBA00022603"/>
    </source>
</evidence>
<dbReference type="PANTHER" id="PTHR43397:SF1">
    <property type="entry name" value="ERGOTHIONEINE BIOSYNTHESIS PROTEIN 1"/>
    <property type="match status" value="1"/>
</dbReference>
<protein>
    <recommendedName>
        <fullName evidence="12">DUF323 domain-containing protein</fullName>
    </recommendedName>
</protein>
<dbReference type="InterPro" id="IPR024775">
    <property type="entry name" value="DinB-like"/>
</dbReference>
<feature type="domain" description="Histidine-specific methyltransferase SAM-dependent" evidence="8">
    <location>
        <begin position="197"/>
        <end position="467"/>
    </location>
</feature>
<evidence type="ECO:0000256" key="2">
    <source>
        <dbReference type="ARBA" id="ARBA00022679"/>
    </source>
</evidence>
<keyword evidence="2" id="KW-0808">Transferase</keyword>
<dbReference type="InterPro" id="IPR029063">
    <property type="entry name" value="SAM-dependent_MTases_sf"/>
</dbReference>
<dbReference type="InterPro" id="IPR019257">
    <property type="entry name" value="MeTrfase_dom"/>
</dbReference>
<keyword evidence="11" id="KW-1185">Reference proteome</keyword>
<dbReference type="InterPro" id="IPR016187">
    <property type="entry name" value="CTDL_fold"/>
</dbReference>
<evidence type="ECO:0000259" key="9">
    <source>
        <dbReference type="Pfam" id="PF12867"/>
    </source>
</evidence>
<dbReference type="Pfam" id="PF03781">
    <property type="entry name" value="FGE-sulfatase"/>
    <property type="match status" value="1"/>
</dbReference>
<sequence length="981" mass="107887">MTPTATSTAASPPRSALPPLVQLYSHAAAPGGGDGDAELRAAIVAGLRAQPQLTTPGRTDADRAYAFRRTMPTTVMYSEKGLQLYDRLVEEPEYYLWSAELEILSTYAPEIALRAFGHATPGTSKLCSRYTQPKGLAAAASQPPPDEPQHEQERNGRKNGYPLPLVRAKEKWGDQRVGKHNGGVNGEEGLDGKRTVGCASLVELGAGSLRKTAHLVRALQHLPESAEAGKPAVQYYALDLDRAELVRTLEDLHRQEAAADGPDTAQWTVCGGKVGINGMHATYDQGLAHIGAGGLPSDGPRCLLWLGSSIGNFDRRGAADFLKDAAQSALRPGDTMLISIDRRNKPEEVAAAYNDANGKTREFILEGLRHADQVLGGGVLDVSKFEYHDRYNAIEGRHESYYRSTVAQRIEVPGEEPTEIDAGELIHCESSYKFSERETLDTFDYAGLRVVQRWTDKAQRYDVWLVERPAVHFLSTQPTGLIKEPTLQASSWGLPTREDWTRTWKAWDIVTLTMIPSEMLHEKPIDLRHKCIFYIGHIPAFLDLTLSRNLNEPHTHEPYSLIFERGVDPHMDDGEEEGSPAAPANVDTIEINGKQVYCHAHSKVPDKDEDWPTLQELLAYKAKVVARVDAIYDDIASGRRTLDRRLARTLWMTLEHKALHMETLLYMLLQSDKTLPPAGFMPPDWATLQRDWDAADARQGGQRAREQLVSFGPARVVLGHVDDDAKDFDVKASRASSDVADLNEQLGRPEFGWDNETQRPATQCDAFAISAAPISNGQYLAFLQATRSSAVPASWVLPAGADVDEARVRTLYGAVQMSVAHLWPVQASGKELAAYCAWKGGRLPTHVELRRFLDASSGEHGGANCTDRPGANVGFRNWTPVPAQLPRTDHDGDTLPGHNGGVWEWTSSKFDGYDGFRPSALYPAYSADFFDGKHNVLLGGSWATTPSIAGRRTVVNTYQFAYPYVFAGARVVFDQAPNGAA</sequence>